<dbReference type="VEuPathDB" id="MicrosporidiaDB:M153_2200029154"/>
<reference evidence="1 2" key="1">
    <citation type="submission" date="2015-07" db="EMBL/GenBank/DDBJ databases">
        <title>The genome of Pseudoloma neurophilia, a relevant intracellular parasite of the zebrafish.</title>
        <authorList>
            <person name="Ndikumana S."/>
            <person name="Pelin A."/>
            <person name="Sanders J."/>
            <person name="Corradi N."/>
        </authorList>
    </citation>
    <scope>NUCLEOTIDE SEQUENCE [LARGE SCALE GENOMIC DNA]</scope>
    <source>
        <strain evidence="1 2">MK1</strain>
    </source>
</reference>
<dbReference type="Proteomes" id="UP000051530">
    <property type="component" value="Unassembled WGS sequence"/>
</dbReference>
<proteinExistence type="predicted"/>
<evidence type="ECO:0000313" key="2">
    <source>
        <dbReference type="Proteomes" id="UP000051530"/>
    </source>
</evidence>
<comment type="caution">
    <text evidence="1">The sequence shown here is derived from an EMBL/GenBank/DDBJ whole genome shotgun (WGS) entry which is preliminary data.</text>
</comment>
<dbReference type="AlphaFoldDB" id="A0A0R0M7X3"/>
<sequence>MMPTKQIIIKRPGLPSMIIKIVQNNSKRQKTSSNETSYSSNKKQPLVEAGFLRDHESAESSSSEIFTRTIVSKNLVYSDQISSYVSENESIKSEIYSLTNIPIDESIKSEIYSLTNIPIDKQILVPIVDGFVLVQKIELNNLPATHPSKQEALDQKVEIMKQRLVGEKNDTFKLEKDEIAEITKKILKI</sequence>
<gene>
    <name evidence="1" type="ORF">M153_2200029154</name>
</gene>
<keyword evidence="2" id="KW-1185">Reference proteome</keyword>
<accession>A0A0R0M7X3</accession>
<protein>
    <submittedName>
        <fullName evidence="1">Uncharacterized protein</fullName>
    </submittedName>
</protein>
<organism evidence="1 2">
    <name type="scientific">Pseudoloma neurophilia</name>
    <dbReference type="NCBI Taxonomy" id="146866"/>
    <lineage>
        <taxon>Eukaryota</taxon>
        <taxon>Fungi</taxon>
        <taxon>Fungi incertae sedis</taxon>
        <taxon>Microsporidia</taxon>
        <taxon>Pseudoloma</taxon>
    </lineage>
</organism>
<dbReference type="EMBL" id="LGUB01000004">
    <property type="protein sequence ID" value="KRH95169.1"/>
    <property type="molecule type" value="Genomic_DNA"/>
</dbReference>
<name>A0A0R0M7X3_9MICR</name>
<evidence type="ECO:0000313" key="1">
    <source>
        <dbReference type="EMBL" id="KRH95169.1"/>
    </source>
</evidence>